<sequence>MRLSAVDLQKVTFRDIVHSSFKSSVAISPSLKSVTGIFQLGSSSGGRSVGEKVFSQGRRINNDAIPW</sequence>
<dbReference type="AlphaFoldDB" id="W9QUD8"/>
<name>W9QUD8_9ROSA</name>
<accession>W9QUD8</accession>
<evidence type="ECO:0000313" key="2">
    <source>
        <dbReference type="Proteomes" id="UP000030645"/>
    </source>
</evidence>
<keyword evidence="2" id="KW-1185">Reference proteome</keyword>
<organism evidence="1 2">
    <name type="scientific">Morus notabilis</name>
    <dbReference type="NCBI Taxonomy" id="981085"/>
    <lineage>
        <taxon>Eukaryota</taxon>
        <taxon>Viridiplantae</taxon>
        <taxon>Streptophyta</taxon>
        <taxon>Embryophyta</taxon>
        <taxon>Tracheophyta</taxon>
        <taxon>Spermatophyta</taxon>
        <taxon>Magnoliopsida</taxon>
        <taxon>eudicotyledons</taxon>
        <taxon>Gunneridae</taxon>
        <taxon>Pentapetalae</taxon>
        <taxon>rosids</taxon>
        <taxon>fabids</taxon>
        <taxon>Rosales</taxon>
        <taxon>Moraceae</taxon>
        <taxon>Moreae</taxon>
        <taxon>Morus</taxon>
    </lineage>
</organism>
<evidence type="ECO:0000313" key="1">
    <source>
        <dbReference type="EMBL" id="EXB38633.1"/>
    </source>
</evidence>
<reference evidence="2" key="1">
    <citation type="submission" date="2013-01" db="EMBL/GenBank/DDBJ databases">
        <title>Draft Genome Sequence of a Mulberry Tree, Morus notabilis C.K. Schneid.</title>
        <authorList>
            <person name="He N."/>
            <person name="Zhao S."/>
        </authorList>
    </citation>
    <scope>NUCLEOTIDE SEQUENCE</scope>
</reference>
<proteinExistence type="predicted"/>
<dbReference type="EMBL" id="KE343700">
    <property type="protein sequence ID" value="EXB38633.1"/>
    <property type="molecule type" value="Genomic_DNA"/>
</dbReference>
<protein>
    <submittedName>
        <fullName evidence="1">Uncharacterized protein</fullName>
    </submittedName>
</protein>
<dbReference type="Proteomes" id="UP000030645">
    <property type="component" value="Unassembled WGS sequence"/>
</dbReference>
<gene>
    <name evidence="1" type="ORF">L484_014447</name>
</gene>